<name>A0ABQ4E2A1_9ACTN</name>
<dbReference type="Pfam" id="PF03176">
    <property type="entry name" value="MMPL"/>
    <property type="match status" value="2"/>
</dbReference>
<dbReference type="InterPro" id="IPR000731">
    <property type="entry name" value="SSD"/>
</dbReference>
<dbReference type="RefSeq" id="WP_203867368.1">
    <property type="nucleotide sequence ID" value="NZ_BONW01000017.1"/>
</dbReference>
<feature type="transmembrane region" description="Helical" evidence="7">
    <location>
        <begin position="619"/>
        <end position="638"/>
    </location>
</feature>
<evidence type="ECO:0000256" key="1">
    <source>
        <dbReference type="ARBA" id="ARBA00004651"/>
    </source>
</evidence>
<keyword evidence="3 7" id="KW-0812">Transmembrane</keyword>
<dbReference type="PROSITE" id="PS50156">
    <property type="entry name" value="SSD"/>
    <property type="match status" value="1"/>
</dbReference>
<feature type="transmembrane region" description="Helical" evidence="7">
    <location>
        <begin position="650"/>
        <end position="670"/>
    </location>
</feature>
<dbReference type="InterPro" id="IPR004869">
    <property type="entry name" value="MMPL_dom"/>
</dbReference>
<feature type="transmembrane region" description="Helical" evidence="7">
    <location>
        <begin position="205"/>
        <end position="224"/>
    </location>
</feature>
<keyword evidence="2" id="KW-1003">Cell membrane</keyword>
<evidence type="ECO:0000256" key="4">
    <source>
        <dbReference type="ARBA" id="ARBA00022989"/>
    </source>
</evidence>
<feature type="domain" description="SSD" evidence="8">
    <location>
        <begin position="202"/>
        <end position="332"/>
    </location>
</feature>
<sequence length="719" mass="75123">MGGWTEWVLRHRTAVVLFWLVLTGAGGALAGRTVDALSFDFALPDQPAYQANQEILERFGTGGPHDPLVLAVTLPPGRSVTEPQVRAEFTGLVGRVAAGLPGARVLAYPDVDDPALRPDGGRTTFALVYPRPVPGPDPYAQALPVLDGITAGATVGGAAPQVTGVEALREAGGGGDRSVLIEVLLGAGGALVVLALVFASLLAGVPLLVATVSILTSFLCLLGLTTVTEVSFVTQYLVALIGLGVAIDYALLIVMRWREERAHGTDNLDAVRTAMRTAGRSVVVSGVTVAVSLAALIAVPVPFMRGIGYAGLLIPLLSVAVTTTLLPVLLARFGPRLEWPRRTPRDPRSPRWARIAAATTRRPGLAAAGATVLLLALAAPVLTLRLGSPAVDSYPTDDRAGRAYAGLAAAGVPAGALRPVEVLADDPEAVRERLRELPGVATVLAPGGPGWRVAGTALVQVWTADDPASPDGEATVERIRTAVAELPGTRVGGSAAEDADLVSALYANTPLALAAIVVVTLLLLARALRSLLLPVKALLLNVVSIGAAYGVTVLIWQHGWLTELLFDAEPSGAITAWVPIAVFAFLFGLSMDYELFILARMREEYDRHHSTERAVVDGISYTGRLVTSASLILFFAFVALSTVPTVEVRILATALALGIAIDAVLVRGVLAPALVTLLDRANWWLPTPLRRLLRAAPETSPKDGSGIDGKPAPASSSHR</sequence>
<evidence type="ECO:0000256" key="7">
    <source>
        <dbReference type="SAM" id="Phobius"/>
    </source>
</evidence>
<feature type="region of interest" description="Disordered" evidence="6">
    <location>
        <begin position="697"/>
        <end position="719"/>
    </location>
</feature>
<organism evidence="9 10">
    <name type="scientific">Plantactinospora endophytica</name>
    <dbReference type="NCBI Taxonomy" id="673535"/>
    <lineage>
        <taxon>Bacteria</taxon>
        <taxon>Bacillati</taxon>
        <taxon>Actinomycetota</taxon>
        <taxon>Actinomycetes</taxon>
        <taxon>Micromonosporales</taxon>
        <taxon>Micromonosporaceae</taxon>
        <taxon>Plantactinospora</taxon>
    </lineage>
</organism>
<dbReference type="InterPro" id="IPR050545">
    <property type="entry name" value="Mycobact_MmpL"/>
</dbReference>
<dbReference type="PANTHER" id="PTHR33406">
    <property type="entry name" value="MEMBRANE PROTEIN MJ1562-RELATED"/>
    <property type="match status" value="1"/>
</dbReference>
<keyword evidence="5 7" id="KW-0472">Membrane</keyword>
<dbReference type="PANTHER" id="PTHR33406:SF13">
    <property type="entry name" value="MEMBRANE PROTEIN YDFJ"/>
    <property type="match status" value="1"/>
</dbReference>
<evidence type="ECO:0000259" key="8">
    <source>
        <dbReference type="PROSITE" id="PS50156"/>
    </source>
</evidence>
<dbReference type="Proteomes" id="UP000646749">
    <property type="component" value="Unassembled WGS sequence"/>
</dbReference>
<accession>A0ABQ4E2A1</accession>
<evidence type="ECO:0000313" key="9">
    <source>
        <dbReference type="EMBL" id="GIG88843.1"/>
    </source>
</evidence>
<feature type="transmembrane region" description="Helical" evidence="7">
    <location>
        <begin position="505"/>
        <end position="525"/>
    </location>
</feature>
<feature type="transmembrane region" description="Helical" evidence="7">
    <location>
        <begin position="236"/>
        <end position="255"/>
    </location>
</feature>
<feature type="transmembrane region" description="Helical" evidence="7">
    <location>
        <begin position="282"/>
        <end position="301"/>
    </location>
</feature>
<comment type="caution">
    <text evidence="9">The sequence shown here is derived from an EMBL/GenBank/DDBJ whole genome shotgun (WGS) entry which is preliminary data.</text>
</comment>
<evidence type="ECO:0000256" key="3">
    <source>
        <dbReference type="ARBA" id="ARBA00022692"/>
    </source>
</evidence>
<evidence type="ECO:0000256" key="2">
    <source>
        <dbReference type="ARBA" id="ARBA00022475"/>
    </source>
</evidence>
<feature type="transmembrane region" description="Helical" evidence="7">
    <location>
        <begin position="537"/>
        <end position="556"/>
    </location>
</feature>
<comment type="subcellular location">
    <subcellularLocation>
        <location evidence="1">Cell membrane</location>
        <topology evidence="1">Multi-pass membrane protein</topology>
    </subcellularLocation>
</comment>
<protein>
    <submittedName>
        <fullName evidence="9">Membrane protein</fullName>
    </submittedName>
</protein>
<feature type="transmembrane region" description="Helical" evidence="7">
    <location>
        <begin position="307"/>
        <end position="331"/>
    </location>
</feature>
<dbReference type="Gene3D" id="1.20.1640.10">
    <property type="entry name" value="Multidrug efflux transporter AcrB transmembrane domain"/>
    <property type="match status" value="2"/>
</dbReference>
<evidence type="ECO:0000256" key="5">
    <source>
        <dbReference type="ARBA" id="ARBA00023136"/>
    </source>
</evidence>
<gene>
    <name evidence="9" type="ORF">Pen02_37790</name>
</gene>
<keyword evidence="4 7" id="KW-1133">Transmembrane helix</keyword>
<evidence type="ECO:0000256" key="6">
    <source>
        <dbReference type="SAM" id="MobiDB-lite"/>
    </source>
</evidence>
<keyword evidence="10" id="KW-1185">Reference proteome</keyword>
<feature type="transmembrane region" description="Helical" evidence="7">
    <location>
        <begin position="364"/>
        <end position="384"/>
    </location>
</feature>
<dbReference type="EMBL" id="BONW01000017">
    <property type="protein sequence ID" value="GIG88843.1"/>
    <property type="molecule type" value="Genomic_DNA"/>
</dbReference>
<feature type="transmembrane region" description="Helical" evidence="7">
    <location>
        <begin position="576"/>
        <end position="598"/>
    </location>
</feature>
<feature type="transmembrane region" description="Helical" evidence="7">
    <location>
        <begin position="179"/>
        <end position="198"/>
    </location>
</feature>
<dbReference type="SUPFAM" id="SSF82866">
    <property type="entry name" value="Multidrug efflux transporter AcrB transmembrane domain"/>
    <property type="match status" value="2"/>
</dbReference>
<reference evidence="9 10" key="1">
    <citation type="submission" date="2021-01" db="EMBL/GenBank/DDBJ databases">
        <title>Whole genome shotgun sequence of Plantactinospora endophytica NBRC 110450.</title>
        <authorList>
            <person name="Komaki H."/>
            <person name="Tamura T."/>
        </authorList>
    </citation>
    <scope>NUCLEOTIDE SEQUENCE [LARGE SCALE GENOMIC DNA]</scope>
    <source>
        <strain evidence="9 10">NBRC 110450</strain>
    </source>
</reference>
<evidence type="ECO:0000313" key="10">
    <source>
        <dbReference type="Proteomes" id="UP000646749"/>
    </source>
</evidence>
<proteinExistence type="predicted"/>